<dbReference type="Pfam" id="PF08240">
    <property type="entry name" value="ADH_N"/>
    <property type="match status" value="1"/>
</dbReference>
<evidence type="ECO:0000259" key="5">
    <source>
        <dbReference type="SMART" id="SM00829"/>
    </source>
</evidence>
<reference evidence="7" key="1">
    <citation type="journal article" date="2019" name="Int. J. Syst. Evol. Microbiol.">
        <title>The Global Catalogue of Microorganisms (GCM) 10K type strain sequencing project: providing services to taxonomists for standard genome sequencing and annotation.</title>
        <authorList>
            <consortium name="The Broad Institute Genomics Platform"/>
            <consortium name="The Broad Institute Genome Sequencing Center for Infectious Disease"/>
            <person name="Wu L."/>
            <person name="Ma J."/>
        </authorList>
    </citation>
    <scope>NUCLEOTIDE SEQUENCE [LARGE SCALE GENOMIC DNA]</scope>
    <source>
        <strain evidence="7">CCUG 55250</strain>
    </source>
</reference>
<keyword evidence="3" id="KW-0560">Oxidoreductase</keyword>
<keyword evidence="1 4" id="KW-0479">Metal-binding</keyword>
<dbReference type="Gene3D" id="3.90.180.10">
    <property type="entry name" value="Medium-chain alcohol dehydrogenases, catalytic domain"/>
    <property type="match status" value="1"/>
</dbReference>
<protein>
    <submittedName>
        <fullName evidence="6">Galactitol-1-phosphate 5-dehydrogenase</fullName>
    </submittedName>
</protein>
<evidence type="ECO:0000256" key="3">
    <source>
        <dbReference type="ARBA" id="ARBA00023002"/>
    </source>
</evidence>
<organism evidence="6 7">
    <name type="scientific">Larkinella bovis</name>
    <dbReference type="NCBI Taxonomy" id="683041"/>
    <lineage>
        <taxon>Bacteria</taxon>
        <taxon>Pseudomonadati</taxon>
        <taxon>Bacteroidota</taxon>
        <taxon>Cytophagia</taxon>
        <taxon>Cytophagales</taxon>
        <taxon>Spirosomataceae</taxon>
        <taxon>Larkinella</taxon>
    </lineage>
</organism>
<dbReference type="EMBL" id="JBHSMA010000002">
    <property type="protein sequence ID" value="MFC5409767.1"/>
    <property type="molecule type" value="Genomic_DNA"/>
</dbReference>
<dbReference type="SMART" id="SM00829">
    <property type="entry name" value="PKS_ER"/>
    <property type="match status" value="1"/>
</dbReference>
<feature type="domain" description="Enoyl reductase (ER)" evidence="5">
    <location>
        <begin position="7"/>
        <end position="341"/>
    </location>
</feature>
<evidence type="ECO:0000313" key="7">
    <source>
        <dbReference type="Proteomes" id="UP001596106"/>
    </source>
</evidence>
<dbReference type="InterPro" id="IPR011032">
    <property type="entry name" value="GroES-like_sf"/>
</dbReference>
<comment type="similarity">
    <text evidence="4">Belongs to the zinc-containing alcohol dehydrogenase family.</text>
</comment>
<dbReference type="InterPro" id="IPR013154">
    <property type="entry name" value="ADH-like_N"/>
</dbReference>
<dbReference type="InterPro" id="IPR036291">
    <property type="entry name" value="NAD(P)-bd_dom_sf"/>
</dbReference>
<dbReference type="Proteomes" id="UP001596106">
    <property type="component" value="Unassembled WGS sequence"/>
</dbReference>
<dbReference type="PANTHER" id="PTHR43401:SF2">
    <property type="entry name" value="L-THREONINE 3-DEHYDROGENASE"/>
    <property type="match status" value="1"/>
</dbReference>
<sequence>MKALVLTAYNQFELQDLPRPQPGPTDVLVKVQAVGICGSDVHGMDGSSGRRIPPIVMGHEASGIVVETGEKVTNWHVGDRVTFDSTVYALDDWYSRKGMYNLSDGREVLGVSTPDFRRQGAFAEFIVVPQHILYLIPDNVSFTQAALVEPVAVALHALSLTPIQLNDTAVVVGSGMIGLFVIQALKLAGCGTIIAVDLDDDRLALARKLGASVTLNAGTEDVTAEVQALTHGRGADVSFEVVGIGPAVKTAIDCVRKGATVTLVGNLSKSVDVSLQAIVTRQLRLQGSCAINGEYEAALALISSGKMDVEAILSAEVPLEEGASWFQRLYEKEKGLIKVVLKP</sequence>
<keyword evidence="7" id="KW-1185">Reference proteome</keyword>
<comment type="caution">
    <text evidence="6">The sequence shown here is derived from an EMBL/GenBank/DDBJ whole genome shotgun (WGS) entry which is preliminary data.</text>
</comment>
<gene>
    <name evidence="6" type="ORF">ACFPMF_10640</name>
</gene>
<dbReference type="CDD" id="cd08236">
    <property type="entry name" value="sugar_DH"/>
    <property type="match status" value="1"/>
</dbReference>
<evidence type="ECO:0000256" key="4">
    <source>
        <dbReference type="RuleBase" id="RU361277"/>
    </source>
</evidence>
<name>A0ABW0IC95_9BACT</name>
<keyword evidence="2 4" id="KW-0862">Zinc</keyword>
<dbReference type="SUPFAM" id="SSF51735">
    <property type="entry name" value="NAD(P)-binding Rossmann-fold domains"/>
    <property type="match status" value="1"/>
</dbReference>
<proteinExistence type="inferred from homology"/>
<dbReference type="SUPFAM" id="SSF50129">
    <property type="entry name" value="GroES-like"/>
    <property type="match status" value="1"/>
</dbReference>
<dbReference type="RefSeq" id="WP_379844233.1">
    <property type="nucleotide sequence ID" value="NZ_JBHSMA010000002.1"/>
</dbReference>
<dbReference type="InterPro" id="IPR002328">
    <property type="entry name" value="ADH_Zn_CS"/>
</dbReference>
<dbReference type="InterPro" id="IPR020843">
    <property type="entry name" value="ER"/>
</dbReference>
<accession>A0ABW0IC95</accession>
<dbReference type="PROSITE" id="PS00059">
    <property type="entry name" value="ADH_ZINC"/>
    <property type="match status" value="1"/>
</dbReference>
<evidence type="ECO:0000256" key="2">
    <source>
        <dbReference type="ARBA" id="ARBA00022833"/>
    </source>
</evidence>
<dbReference type="Gene3D" id="3.40.50.720">
    <property type="entry name" value="NAD(P)-binding Rossmann-like Domain"/>
    <property type="match status" value="1"/>
</dbReference>
<dbReference type="InterPro" id="IPR013149">
    <property type="entry name" value="ADH-like_C"/>
</dbReference>
<comment type="cofactor">
    <cofactor evidence="4">
        <name>Zn(2+)</name>
        <dbReference type="ChEBI" id="CHEBI:29105"/>
    </cofactor>
</comment>
<dbReference type="Pfam" id="PF00107">
    <property type="entry name" value="ADH_zinc_N"/>
    <property type="match status" value="1"/>
</dbReference>
<dbReference type="PANTHER" id="PTHR43401">
    <property type="entry name" value="L-THREONINE 3-DEHYDROGENASE"/>
    <property type="match status" value="1"/>
</dbReference>
<evidence type="ECO:0000256" key="1">
    <source>
        <dbReference type="ARBA" id="ARBA00022723"/>
    </source>
</evidence>
<evidence type="ECO:0000313" key="6">
    <source>
        <dbReference type="EMBL" id="MFC5409767.1"/>
    </source>
</evidence>
<dbReference type="InterPro" id="IPR050129">
    <property type="entry name" value="Zn_alcohol_dh"/>
</dbReference>